<dbReference type="Proteomes" id="UP000321720">
    <property type="component" value="Unassembled WGS sequence"/>
</dbReference>
<dbReference type="GO" id="GO:0016747">
    <property type="term" value="F:acyltransferase activity, transferring groups other than amino-acyl groups"/>
    <property type="evidence" value="ECO:0007669"/>
    <property type="project" value="InterPro"/>
</dbReference>
<comment type="caution">
    <text evidence="2">The sequence shown here is derived from an EMBL/GenBank/DDBJ whole genome shotgun (WGS) entry which is preliminary data.</text>
</comment>
<protein>
    <recommendedName>
        <fullName evidence="1">N-acetyltransferase domain-containing protein</fullName>
    </recommendedName>
</protein>
<dbReference type="InterPro" id="IPR000182">
    <property type="entry name" value="GNAT_dom"/>
</dbReference>
<dbReference type="Gene3D" id="3.40.630.30">
    <property type="match status" value="1"/>
</dbReference>
<gene>
    <name evidence="2" type="ORF">CCO02nite_12070</name>
</gene>
<dbReference type="SUPFAM" id="SSF55729">
    <property type="entry name" value="Acyl-CoA N-acyltransferases (Nat)"/>
    <property type="match status" value="1"/>
</dbReference>
<dbReference type="EMBL" id="BJWG01000004">
    <property type="protein sequence ID" value="GEL94549.1"/>
    <property type="molecule type" value="Genomic_DNA"/>
</dbReference>
<sequence>MPTSSTTERSPALDEVARLRADRLDEAAAVLAAALVDDPGYCHLFPDEARREGELRTLYRMTLTDALRHGRVYATTCETDAGAEVTGVVAVYPPGRYPLTLARWGRLLPRLAAVAVRTRTHGRGLARFGDLTSAGVPTDAWYVEALGVRPDRQHAGLGRLLMSRVLAVVDADGERGYLETTRPANLTYYRALGYEPAGEPVPLGPDGPWIHRLARPRGARAEGVAAR</sequence>
<evidence type="ECO:0000313" key="3">
    <source>
        <dbReference type="Proteomes" id="UP000321720"/>
    </source>
</evidence>
<dbReference type="CDD" id="cd04301">
    <property type="entry name" value="NAT_SF"/>
    <property type="match status" value="1"/>
</dbReference>
<dbReference type="RefSeq" id="WP_146842240.1">
    <property type="nucleotide sequence ID" value="NZ_BJWG01000004.1"/>
</dbReference>
<evidence type="ECO:0000259" key="1">
    <source>
        <dbReference type="Pfam" id="PF00583"/>
    </source>
</evidence>
<dbReference type="InterPro" id="IPR016181">
    <property type="entry name" value="Acyl_CoA_acyltransferase"/>
</dbReference>
<dbReference type="InterPro" id="IPR052523">
    <property type="entry name" value="Trichothecene_AcTrans"/>
</dbReference>
<evidence type="ECO:0000313" key="2">
    <source>
        <dbReference type="EMBL" id="GEL94549.1"/>
    </source>
</evidence>
<name>A0A511J9W3_9CELL</name>
<keyword evidence="3" id="KW-1185">Reference proteome</keyword>
<dbReference type="PANTHER" id="PTHR42791:SF1">
    <property type="entry name" value="N-ACETYLTRANSFERASE DOMAIN-CONTAINING PROTEIN"/>
    <property type="match status" value="1"/>
</dbReference>
<accession>A0A511J9W3</accession>
<feature type="domain" description="N-acetyltransferase" evidence="1">
    <location>
        <begin position="133"/>
        <end position="194"/>
    </location>
</feature>
<dbReference type="AlphaFoldDB" id="A0A511J9W3"/>
<proteinExistence type="predicted"/>
<reference evidence="2 3" key="1">
    <citation type="submission" date="2019-07" db="EMBL/GenBank/DDBJ databases">
        <title>Whole genome shotgun sequence of Cellulomonas composti NBRC 100758.</title>
        <authorList>
            <person name="Hosoyama A."/>
            <person name="Uohara A."/>
            <person name="Ohji S."/>
            <person name="Ichikawa N."/>
        </authorList>
    </citation>
    <scope>NUCLEOTIDE SEQUENCE [LARGE SCALE GENOMIC DNA]</scope>
    <source>
        <strain evidence="2 3">NBRC 100758</strain>
    </source>
</reference>
<dbReference type="OrthoDB" id="7057833at2"/>
<dbReference type="PANTHER" id="PTHR42791">
    <property type="entry name" value="GNAT FAMILY ACETYLTRANSFERASE"/>
    <property type="match status" value="1"/>
</dbReference>
<organism evidence="2 3">
    <name type="scientific">Cellulomonas composti</name>
    <dbReference type="NCBI Taxonomy" id="266130"/>
    <lineage>
        <taxon>Bacteria</taxon>
        <taxon>Bacillati</taxon>
        <taxon>Actinomycetota</taxon>
        <taxon>Actinomycetes</taxon>
        <taxon>Micrococcales</taxon>
        <taxon>Cellulomonadaceae</taxon>
        <taxon>Cellulomonas</taxon>
    </lineage>
</organism>
<dbReference type="Pfam" id="PF00583">
    <property type="entry name" value="Acetyltransf_1"/>
    <property type="match status" value="1"/>
</dbReference>